<reference evidence="8" key="1">
    <citation type="journal article" date="2019" name="Int. J. Syst. Evol. Microbiol.">
        <title>The Global Catalogue of Microorganisms (GCM) 10K type strain sequencing project: providing services to taxonomists for standard genome sequencing and annotation.</title>
        <authorList>
            <consortium name="The Broad Institute Genomics Platform"/>
            <consortium name="The Broad Institute Genome Sequencing Center for Infectious Disease"/>
            <person name="Wu L."/>
            <person name="Ma J."/>
        </authorList>
    </citation>
    <scope>NUCLEOTIDE SEQUENCE [LARGE SCALE GENOMIC DNA]</scope>
    <source>
        <strain evidence="8">CGMCC 1.14966</strain>
    </source>
</reference>
<gene>
    <name evidence="7" type="ORF">GCM10011495_28990</name>
</gene>
<sequence>MQVCFPVNSCCLAVALVLSACAVQKNPYATTNRSYKAQVKAYAQALRATPGPTPGADSLGGKYWVGTTNFNLRKPNYVVIHHTAQDSTAQTLRTFTLPRTQVSAHYVIGRDGRIYHLLNDYLRAWHGGVARWGNTTDINSSSVGIELDNNGTEPFAEAQMTSLLLVLTDLKKAYGIPAANFIGHADIAPSRKNDPSAQFPWKRLADQGFGLWYDAGPLPSPFLPDSAAALASRLLIPRLPDTDTALPAPTLPPDTSTVDVQLARLNSSLTAFDPQAALRIIGYDTRDLPAAIRAFKLHFIQQNVAGPLTEADNRILYNLYRKCL</sequence>
<evidence type="ECO:0000259" key="6">
    <source>
        <dbReference type="SMART" id="SM00644"/>
    </source>
</evidence>
<comment type="catalytic activity">
    <reaction evidence="1">
        <text>Hydrolyzes the link between N-acetylmuramoyl residues and L-amino acid residues in certain cell-wall glycopeptides.</text>
        <dbReference type="EC" id="3.5.1.28"/>
    </reaction>
</comment>
<evidence type="ECO:0000313" key="8">
    <source>
        <dbReference type="Proteomes" id="UP000637774"/>
    </source>
</evidence>
<dbReference type="Pfam" id="PF01510">
    <property type="entry name" value="Amidase_2"/>
    <property type="match status" value="1"/>
</dbReference>
<feature type="signal peptide" evidence="5">
    <location>
        <begin position="1"/>
        <end position="22"/>
    </location>
</feature>
<evidence type="ECO:0000256" key="3">
    <source>
        <dbReference type="ARBA" id="ARBA00022801"/>
    </source>
</evidence>
<proteinExistence type="predicted"/>
<evidence type="ECO:0000313" key="7">
    <source>
        <dbReference type="EMBL" id="GGH88223.1"/>
    </source>
</evidence>
<evidence type="ECO:0000256" key="4">
    <source>
        <dbReference type="ARBA" id="ARBA00023316"/>
    </source>
</evidence>
<dbReference type="InterPro" id="IPR036505">
    <property type="entry name" value="Amidase/PGRP_sf"/>
</dbReference>
<evidence type="ECO:0000256" key="1">
    <source>
        <dbReference type="ARBA" id="ARBA00001561"/>
    </source>
</evidence>
<name>A0ABQ2ABS9_9BACT</name>
<accession>A0ABQ2ABS9</accession>
<dbReference type="InterPro" id="IPR002502">
    <property type="entry name" value="Amidase_domain"/>
</dbReference>
<keyword evidence="5" id="KW-0732">Signal</keyword>
<feature type="domain" description="N-acetylmuramoyl-L-alanine amidase" evidence="6">
    <location>
        <begin position="65"/>
        <end position="196"/>
    </location>
</feature>
<dbReference type="EMBL" id="BMGY01000030">
    <property type="protein sequence ID" value="GGH88223.1"/>
    <property type="molecule type" value="Genomic_DNA"/>
</dbReference>
<dbReference type="InterPro" id="IPR051206">
    <property type="entry name" value="NAMLAA_amidase_2"/>
</dbReference>
<dbReference type="SMART" id="SM00644">
    <property type="entry name" value="Ami_2"/>
    <property type="match status" value="1"/>
</dbReference>
<feature type="chain" id="PRO_5046263154" description="N-acetylmuramoyl-L-alanine amidase" evidence="5">
    <location>
        <begin position="23"/>
        <end position="324"/>
    </location>
</feature>
<evidence type="ECO:0000256" key="2">
    <source>
        <dbReference type="ARBA" id="ARBA00011901"/>
    </source>
</evidence>
<dbReference type="EC" id="3.5.1.28" evidence="2"/>
<comment type="caution">
    <text evidence="7">The sequence shown here is derived from an EMBL/GenBank/DDBJ whole genome shotgun (WGS) entry which is preliminary data.</text>
</comment>
<dbReference type="CDD" id="cd06583">
    <property type="entry name" value="PGRP"/>
    <property type="match status" value="1"/>
</dbReference>
<dbReference type="Gene3D" id="3.40.80.10">
    <property type="entry name" value="Peptidoglycan recognition protein-like"/>
    <property type="match status" value="1"/>
</dbReference>
<organism evidence="7 8">
    <name type="scientific">Hymenobacter frigidus</name>
    <dbReference type="NCBI Taxonomy" id="1524095"/>
    <lineage>
        <taxon>Bacteria</taxon>
        <taxon>Pseudomonadati</taxon>
        <taxon>Bacteroidota</taxon>
        <taxon>Cytophagia</taxon>
        <taxon>Cytophagales</taxon>
        <taxon>Hymenobacteraceae</taxon>
        <taxon>Hymenobacter</taxon>
    </lineage>
</organism>
<evidence type="ECO:0000256" key="5">
    <source>
        <dbReference type="SAM" id="SignalP"/>
    </source>
</evidence>
<dbReference type="SUPFAM" id="SSF55846">
    <property type="entry name" value="N-acetylmuramoyl-L-alanine amidase-like"/>
    <property type="match status" value="1"/>
</dbReference>
<keyword evidence="4" id="KW-0961">Cell wall biogenesis/degradation</keyword>
<dbReference type="PANTHER" id="PTHR30417:SF1">
    <property type="entry name" value="N-ACETYLMURAMOYL-L-ALANINE AMIDASE AMID"/>
    <property type="match status" value="1"/>
</dbReference>
<keyword evidence="3" id="KW-0378">Hydrolase</keyword>
<dbReference type="Proteomes" id="UP000637774">
    <property type="component" value="Unassembled WGS sequence"/>
</dbReference>
<keyword evidence="8" id="KW-1185">Reference proteome</keyword>
<dbReference type="PANTHER" id="PTHR30417">
    <property type="entry name" value="N-ACETYLMURAMOYL-L-ALANINE AMIDASE AMID"/>
    <property type="match status" value="1"/>
</dbReference>
<protein>
    <recommendedName>
        <fullName evidence="2">N-acetylmuramoyl-L-alanine amidase</fullName>
        <ecNumber evidence="2">3.5.1.28</ecNumber>
    </recommendedName>
</protein>